<protein>
    <submittedName>
        <fullName evidence="2">N-acetylneuraminate synthase family protein</fullName>
    </submittedName>
</protein>
<dbReference type="Pfam" id="PF03102">
    <property type="entry name" value="NeuB"/>
    <property type="match status" value="1"/>
</dbReference>
<gene>
    <name evidence="2" type="ORF">IAC10_14225</name>
</gene>
<dbReference type="SUPFAM" id="SSF51569">
    <property type="entry name" value="Aldolase"/>
    <property type="match status" value="1"/>
</dbReference>
<dbReference type="InterPro" id="IPR051690">
    <property type="entry name" value="PseI-like"/>
</dbReference>
<dbReference type="InterPro" id="IPR013132">
    <property type="entry name" value="PseI/NeuA/B-like_N"/>
</dbReference>
<comment type="caution">
    <text evidence="2">The sequence shown here is derived from an EMBL/GenBank/DDBJ whole genome shotgun (WGS) entry which is preliminary data.</text>
</comment>
<name>A0A9D1JP68_9BACT</name>
<sequence>MKFAKEIFIGKRRIALDEPAYFIADIAANHDGDLERAKNLIYLAKEAGADCAKFQHFLAEKIVSDYGFKHLGGEQSHQKNWKKSVFNVYKEYECRREWNDELIKTCNEVGIEFMTTPYDYAAVDEIESFVDAIKIGSGDITWIEFLEYVAKIGKPVLLACGASDMEDTERAVVAVEKYNSQVILMQCNTNYTAELENFKYINLNALNTFKEKFPGILLGLSDHTKGYSTVLGAVALGARVIEKHFTDDNSRIGPDHHFAMNPKTWKDMVGATRELEAAMGDGIKRIEYNERDTVVIQRRAIRLKFNKAKGDIICEDDIEYLRPAPVDSYSPYEKEFVLSKKLLINKNAGDYIKKGDLCD</sequence>
<feature type="domain" description="PseI/NeuA/B-like" evidence="1">
    <location>
        <begin position="40"/>
        <end position="284"/>
    </location>
</feature>
<dbReference type="InterPro" id="IPR013785">
    <property type="entry name" value="Aldolase_TIM"/>
</dbReference>
<dbReference type="EMBL" id="DVIU01000288">
    <property type="protein sequence ID" value="HIS37757.1"/>
    <property type="molecule type" value="Genomic_DNA"/>
</dbReference>
<dbReference type="AlphaFoldDB" id="A0A9D1JP68"/>
<dbReference type="PANTHER" id="PTHR42966:SF2">
    <property type="entry name" value="PSEUDAMINIC ACID SYNTHASE"/>
    <property type="match status" value="1"/>
</dbReference>
<dbReference type="Proteomes" id="UP000823928">
    <property type="component" value="Unassembled WGS sequence"/>
</dbReference>
<evidence type="ECO:0000259" key="1">
    <source>
        <dbReference type="Pfam" id="PF03102"/>
    </source>
</evidence>
<dbReference type="CDD" id="cd11615">
    <property type="entry name" value="SAF_NeuB_like"/>
    <property type="match status" value="1"/>
</dbReference>
<dbReference type="InterPro" id="IPR057736">
    <property type="entry name" value="SAF_PseI/NeuA/NeuB"/>
</dbReference>
<dbReference type="GO" id="GO:0016051">
    <property type="term" value="P:carbohydrate biosynthetic process"/>
    <property type="evidence" value="ECO:0007669"/>
    <property type="project" value="InterPro"/>
</dbReference>
<evidence type="ECO:0000313" key="3">
    <source>
        <dbReference type="Proteomes" id="UP000823928"/>
    </source>
</evidence>
<dbReference type="GO" id="GO:0047444">
    <property type="term" value="F:N-acylneuraminate-9-phosphate synthase activity"/>
    <property type="evidence" value="ECO:0007669"/>
    <property type="project" value="TreeGrafter"/>
</dbReference>
<reference evidence="2" key="1">
    <citation type="submission" date="2020-10" db="EMBL/GenBank/DDBJ databases">
        <authorList>
            <person name="Gilroy R."/>
        </authorList>
    </citation>
    <scope>NUCLEOTIDE SEQUENCE</scope>
    <source>
        <strain evidence="2">6276</strain>
    </source>
</reference>
<reference evidence="2" key="2">
    <citation type="journal article" date="2021" name="PeerJ">
        <title>Extensive microbial diversity within the chicken gut microbiome revealed by metagenomics and culture.</title>
        <authorList>
            <person name="Gilroy R."/>
            <person name="Ravi A."/>
            <person name="Getino M."/>
            <person name="Pursley I."/>
            <person name="Horton D.L."/>
            <person name="Alikhan N.F."/>
            <person name="Baker D."/>
            <person name="Gharbi K."/>
            <person name="Hall N."/>
            <person name="Watson M."/>
            <person name="Adriaenssens E.M."/>
            <person name="Foster-Nyarko E."/>
            <person name="Jarju S."/>
            <person name="Secka A."/>
            <person name="Antonio M."/>
            <person name="Oren A."/>
            <person name="Chaudhuri R.R."/>
            <person name="La Ragione R."/>
            <person name="Hildebrand F."/>
            <person name="Pallen M.J."/>
        </authorList>
    </citation>
    <scope>NUCLEOTIDE SEQUENCE</scope>
    <source>
        <strain evidence="2">6276</strain>
    </source>
</reference>
<proteinExistence type="predicted"/>
<evidence type="ECO:0000313" key="2">
    <source>
        <dbReference type="EMBL" id="HIS37757.1"/>
    </source>
</evidence>
<accession>A0A9D1JP68</accession>
<dbReference type="Gene3D" id="3.20.20.70">
    <property type="entry name" value="Aldolase class I"/>
    <property type="match status" value="1"/>
</dbReference>
<dbReference type="PANTHER" id="PTHR42966">
    <property type="entry name" value="N-ACETYLNEURAMINATE SYNTHASE"/>
    <property type="match status" value="1"/>
</dbReference>
<organism evidence="2 3">
    <name type="scientific">Candidatus Scatousia excrementigallinarum</name>
    <dbReference type="NCBI Taxonomy" id="2840935"/>
    <lineage>
        <taxon>Bacteria</taxon>
        <taxon>Candidatus Scatousia</taxon>
    </lineage>
</organism>